<dbReference type="AlphaFoldDB" id="A0A445MIY4"/>
<evidence type="ECO:0000256" key="1">
    <source>
        <dbReference type="SAM" id="MobiDB-lite"/>
    </source>
</evidence>
<gene>
    <name evidence="2" type="ORF">BHM03_00034194</name>
</gene>
<organism evidence="2">
    <name type="scientific">Ensete ventricosum</name>
    <name type="common">Abyssinian banana</name>
    <name type="synonym">Musa ensete</name>
    <dbReference type="NCBI Taxonomy" id="4639"/>
    <lineage>
        <taxon>Eukaryota</taxon>
        <taxon>Viridiplantae</taxon>
        <taxon>Streptophyta</taxon>
        <taxon>Embryophyta</taxon>
        <taxon>Tracheophyta</taxon>
        <taxon>Spermatophyta</taxon>
        <taxon>Magnoliopsida</taxon>
        <taxon>Liliopsida</taxon>
        <taxon>Zingiberales</taxon>
        <taxon>Musaceae</taxon>
        <taxon>Ensete</taxon>
    </lineage>
</organism>
<sequence>MARAGGCCDNEDNSAAGKRRGSGVWQGQWQRRVIEGWQMATVAGRHGRKAALEEKGRWWPAAGVRDGGGLGCDRGECGIGKKRQQGPTRAATAGEQRGPSRAAGSRRFI</sequence>
<accession>A0A445MIY4</accession>
<protein>
    <submittedName>
        <fullName evidence="2">Uncharacterized protein</fullName>
    </submittedName>
</protein>
<evidence type="ECO:0000313" key="2">
    <source>
        <dbReference type="EMBL" id="RZR74242.1"/>
    </source>
</evidence>
<feature type="region of interest" description="Disordered" evidence="1">
    <location>
        <begin position="78"/>
        <end position="109"/>
    </location>
</feature>
<proteinExistence type="predicted"/>
<reference evidence="2" key="1">
    <citation type="journal article" date="2018" name="Data Brief">
        <title>Genome sequence data from 17 accessions of Ensete ventricosum, a staple food crop for millions in Ethiopia.</title>
        <authorList>
            <person name="Yemataw Z."/>
            <person name="Muzemil S."/>
            <person name="Ambachew D."/>
            <person name="Tripathi L."/>
            <person name="Tesfaye K."/>
            <person name="Chala A."/>
            <person name="Farbos A."/>
            <person name="O'Neill P."/>
            <person name="Moore K."/>
            <person name="Grant M."/>
            <person name="Studholme D.J."/>
        </authorList>
    </citation>
    <scope>NUCLEOTIDE SEQUENCE [LARGE SCALE GENOMIC DNA]</scope>
    <source>
        <tissue evidence="2">Leaf</tissue>
    </source>
</reference>
<dbReference type="EMBL" id="KV876167">
    <property type="protein sequence ID" value="RZR74242.1"/>
    <property type="molecule type" value="Genomic_DNA"/>
</dbReference>
<dbReference type="Proteomes" id="UP000290560">
    <property type="component" value="Unassembled WGS sequence"/>
</dbReference>
<name>A0A445MIY4_ENSVE</name>
<feature type="region of interest" description="Disordered" evidence="1">
    <location>
        <begin position="1"/>
        <end position="26"/>
    </location>
</feature>